<dbReference type="CDD" id="cd06179">
    <property type="entry name" value="MFS_TRI12_like"/>
    <property type="match status" value="1"/>
</dbReference>
<evidence type="ECO:0000256" key="6">
    <source>
        <dbReference type="SAM" id="MobiDB-lite"/>
    </source>
</evidence>
<dbReference type="Gene3D" id="1.20.1250.20">
    <property type="entry name" value="MFS general substrate transporter like domains"/>
    <property type="match status" value="2"/>
</dbReference>
<dbReference type="HOGENOM" id="CLU_000960_25_2_1"/>
<dbReference type="Proteomes" id="UP000014074">
    <property type="component" value="Unassembled WGS sequence"/>
</dbReference>
<dbReference type="KEGG" id="tmn:UCRPA7_5753"/>
<keyword evidence="4 7" id="KW-1133">Transmembrane helix</keyword>
<dbReference type="PROSITE" id="PS00216">
    <property type="entry name" value="SUGAR_TRANSPORT_1"/>
    <property type="match status" value="1"/>
</dbReference>
<dbReference type="PANTHER" id="PTHR23501">
    <property type="entry name" value="MAJOR FACILITATOR SUPERFAMILY"/>
    <property type="match status" value="1"/>
</dbReference>
<dbReference type="RefSeq" id="XP_007916488.1">
    <property type="nucleotide sequence ID" value="XM_007918297.1"/>
</dbReference>
<dbReference type="InterPro" id="IPR020846">
    <property type="entry name" value="MFS_dom"/>
</dbReference>
<proteinExistence type="predicted"/>
<evidence type="ECO:0000256" key="3">
    <source>
        <dbReference type="ARBA" id="ARBA00022692"/>
    </source>
</evidence>
<dbReference type="GO" id="GO:0022857">
    <property type="term" value="F:transmembrane transporter activity"/>
    <property type="evidence" value="ECO:0007669"/>
    <property type="project" value="InterPro"/>
</dbReference>
<dbReference type="GeneID" id="19326339"/>
<feature type="transmembrane region" description="Helical" evidence="7">
    <location>
        <begin position="360"/>
        <end position="382"/>
    </location>
</feature>
<keyword evidence="2" id="KW-0813">Transport</keyword>
<feature type="transmembrane region" description="Helical" evidence="7">
    <location>
        <begin position="250"/>
        <end position="271"/>
    </location>
</feature>
<dbReference type="GO" id="GO:0005886">
    <property type="term" value="C:plasma membrane"/>
    <property type="evidence" value="ECO:0007669"/>
    <property type="project" value="TreeGrafter"/>
</dbReference>
<dbReference type="AlphaFoldDB" id="R8BH96"/>
<dbReference type="PANTHER" id="PTHR23501:SF109">
    <property type="entry name" value="MAJOR FACILITATOR SUPERFAMILY (MFS) PROFILE DOMAIN-CONTAINING PROTEIN-RELATED"/>
    <property type="match status" value="1"/>
</dbReference>
<organism evidence="9 10">
    <name type="scientific">Phaeoacremonium minimum (strain UCR-PA7)</name>
    <name type="common">Esca disease fungus</name>
    <name type="synonym">Togninia minima</name>
    <dbReference type="NCBI Taxonomy" id="1286976"/>
    <lineage>
        <taxon>Eukaryota</taxon>
        <taxon>Fungi</taxon>
        <taxon>Dikarya</taxon>
        <taxon>Ascomycota</taxon>
        <taxon>Pezizomycotina</taxon>
        <taxon>Sordariomycetes</taxon>
        <taxon>Sordariomycetidae</taxon>
        <taxon>Togniniales</taxon>
        <taxon>Togniniaceae</taxon>
        <taxon>Phaeoacremonium</taxon>
    </lineage>
</organism>
<feature type="region of interest" description="Disordered" evidence="6">
    <location>
        <begin position="1"/>
        <end position="20"/>
    </location>
</feature>
<keyword evidence="10" id="KW-1185">Reference proteome</keyword>
<dbReference type="InterPro" id="IPR053791">
    <property type="entry name" value="MFS_Tri12-like"/>
</dbReference>
<feature type="transmembrane region" description="Helical" evidence="7">
    <location>
        <begin position="283"/>
        <end position="302"/>
    </location>
</feature>
<dbReference type="InterPro" id="IPR036259">
    <property type="entry name" value="MFS_trans_sf"/>
</dbReference>
<feature type="transmembrane region" description="Helical" evidence="7">
    <location>
        <begin position="119"/>
        <end position="138"/>
    </location>
</feature>
<sequence>MASNPTPASRDQEPSDHGDAKFDQEVHTHVENAGFDSPIGEEVAYGKLNKETILACLAIAGQINAYIMTLLIPSTTLPYINAELGPDPNYTWITVTWQLGASIIVSIGGRLSDIFGRRYFMMTGAIISIIGCLVGANGKSINMMIASGALFGIGSGFQELCYACVQEMVPNKYRMAGVGMLDVFLAIAFVSPIISYSFIAYQPSIGWRGAYWYMFSWHVAAFIFLFFFYKPPDFRMKHRSDGKTKLQLLAEIDYVGVFLFTAAGTLFLLGVNFGGRKYAWSHPAVIAPIVVGLCCFIILGFWETYATLKYPLLPPKLFKKVREFVMVIVICFVGGMLYYSMNVLWPRQSQLFFVPADQPIMRGVYATIFSCGTFCGGLLMVLVCSRLHHEKWQLVFFMVAQTALIGSMASVGIHDKAQAIVTVIIGAAMITPPQLVSFTMLSFGLDDQNDIGVAVGLAGTFRLLGGAVATAIYTAILTSGFNSALPSEMTKAINSSGAPFSKELLAALIKTAQTNTAAAYNAVTGITPALASSAAIATKLAYVHGFKIVYLVAIAFGAAAILASLCTVSTDRKLKNNQRAVVLKNELKGSDEVLSKAV</sequence>
<feature type="domain" description="Major facilitator superfamily (MFS) profile" evidence="8">
    <location>
        <begin position="53"/>
        <end position="515"/>
    </location>
</feature>
<name>R8BH96_PHAM7</name>
<feature type="transmembrane region" description="Helical" evidence="7">
    <location>
        <begin position="419"/>
        <end position="441"/>
    </location>
</feature>
<feature type="transmembrane region" description="Helical" evidence="7">
    <location>
        <begin position="53"/>
        <end position="72"/>
    </location>
</feature>
<evidence type="ECO:0000313" key="9">
    <source>
        <dbReference type="EMBL" id="EON98720.1"/>
    </source>
</evidence>
<comment type="subcellular location">
    <subcellularLocation>
        <location evidence="1">Membrane</location>
        <topology evidence="1">Multi-pass membrane protein</topology>
    </subcellularLocation>
</comment>
<dbReference type="InterPro" id="IPR005829">
    <property type="entry name" value="Sugar_transporter_CS"/>
</dbReference>
<feature type="transmembrane region" description="Helical" evidence="7">
    <location>
        <begin position="92"/>
        <end position="112"/>
    </location>
</feature>
<evidence type="ECO:0000256" key="5">
    <source>
        <dbReference type="ARBA" id="ARBA00023136"/>
    </source>
</evidence>
<protein>
    <submittedName>
        <fullName evidence="9">Putative trichothecene efflux pump protein</fullName>
    </submittedName>
</protein>
<feature type="transmembrane region" description="Helical" evidence="7">
    <location>
        <begin position="144"/>
        <end position="165"/>
    </location>
</feature>
<evidence type="ECO:0000313" key="10">
    <source>
        <dbReference type="Proteomes" id="UP000014074"/>
    </source>
</evidence>
<feature type="compositionally biased region" description="Basic and acidic residues" evidence="6">
    <location>
        <begin position="10"/>
        <end position="20"/>
    </location>
</feature>
<dbReference type="OrthoDB" id="4139357at2759"/>
<reference evidence="10" key="1">
    <citation type="journal article" date="2013" name="Genome Announc.">
        <title>Draft genome sequence of the ascomycete Phaeoacremonium aleophilum strain UCR-PA7, a causal agent of the esca disease complex in grapevines.</title>
        <authorList>
            <person name="Blanco-Ulate B."/>
            <person name="Rolshausen P."/>
            <person name="Cantu D."/>
        </authorList>
    </citation>
    <scope>NUCLEOTIDE SEQUENCE [LARGE SCALE GENOMIC DNA]</scope>
    <source>
        <strain evidence="10">UCR-PA7</strain>
    </source>
</reference>
<dbReference type="PROSITE" id="PS50850">
    <property type="entry name" value="MFS"/>
    <property type="match status" value="1"/>
</dbReference>
<feature type="transmembrane region" description="Helical" evidence="7">
    <location>
        <begin position="211"/>
        <end position="229"/>
    </location>
</feature>
<dbReference type="eggNOG" id="KOG0254">
    <property type="taxonomic scope" value="Eukaryota"/>
</dbReference>
<evidence type="ECO:0000256" key="1">
    <source>
        <dbReference type="ARBA" id="ARBA00004141"/>
    </source>
</evidence>
<gene>
    <name evidence="9" type="ORF">UCRPA7_5753</name>
</gene>
<dbReference type="InterPro" id="IPR010573">
    <property type="entry name" value="MFS_Str1/Tri12-like"/>
</dbReference>
<feature type="transmembrane region" description="Helical" evidence="7">
    <location>
        <begin position="323"/>
        <end position="340"/>
    </location>
</feature>
<feature type="transmembrane region" description="Helical" evidence="7">
    <location>
        <begin position="453"/>
        <end position="476"/>
    </location>
</feature>
<dbReference type="EMBL" id="KB933201">
    <property type="protein sequence ID" value="EON98720.1"/>
    <property type="molecule type" value="Genomic_DNA"/>
</dbReference>
<evidence type="ECO:0000259" key="8">
    <source>
        <dbReference type="PROSITE" id="PS50850"/>
    </source>
</evidence>
<evidence type="ECO:0000256" key="4">
    <source>
        <dbReference type="ARBA" id="ARBA00022989"/>
    </source>
</evidence>
<dbReference type="SUPFAM" id="SSF103473">
    <property type="entry name" value="MFS general substrate transporter"/>
    <property type="match status" value="1"/>
</dbReference>
<accession>R8BH96</accession>
<feature type="transmembrane region" description="Helical" evidence="7">
    <location>
        <begin position="177"/>
        <end position="199"/>
    </location>
</feature>
<feature type="transmembrane region" description="Helical" evidence="7">
    <location>
        <begin position="548"/>
        <end position="569"/>
    </location>
</feature>
<feature type="transmembrane region" description="Helical" evidence="7">
    <location>
        <begin position="394"/>
        <end position="413"/>
    </location>
</feature>
<keyword evidence="5 7" id="KW-0472">Membrane</keyword>
<dbReference type="Pfam" id="PF06609">
    <property type="entry name" value="TRI12"/>
    <property type="match status" value="1"/>
</dbReference>
<evidence type="ECO:0000256" key="7">
    <source>
        <dbReference type="SAM" id="Phobius"/>
    </source>
</evidence>
<evidence type="ECO:0000256" key="2">
    <source>
        <dbReference type="ARBA" id="ARBA00022448"/>
    </source>
</evidence>
<keyword evidence="3 7" id="KW-0812">Transmembrane</keyword>